<accession>A0ABW4KPH8</accession>
<comment type="caution">
    <text evidence="1">The sequence shown here is derived from an EMBL/GenBank/DDBJ whole genome shotgun (WGS) entry which is preliminary data.</text>
</comment>
<evidence type="ECO:0000313" key="2">
    <source>
        <dbReference type="Proteomes" id="UP001597301"/>
    </source>
</evidence>
<proteinExistence type="predicted"/>
<dbReference type="EMBL" id="JBHUEO010000059">
    <property type="protein sequence ID" value="MFD1708148.1"/>
    <property type="molecule type" value="Genomic_DNA"/>
</dbReference>
<protein>
    <submittedName>
        <fullName evidence="1">Uncharacterized protein</fullName>
    </submittedName>
</protein>
<dbReference type="Gene3D" id="3.40.1000.10">
    <property type="entry name" value="Mog1/PsbP, alpha/beta/alpha sandwich"/>
    <property type="match status" value="1"/>
</dbReference>
<evidence type="ECO:0000313" key="1">
    <source>
        <dbReference type="EMBL" id="MFD1708148.1"/>
    </source>
</evidence>
<dbReference type="RefSeq" id="WP_380775121.1">
    <property type="nucleotide sequence ID" value="NZ_JBHUEO010000059.1"/>
</dbReference>
<name>A0ABW4KPH8_9BACI</name>
<dbReference type="Proteomes" id="UP001597301">
    <property type="component" value="Unassembled WGS sequence"/>
</dbReference>
<keyword evidence="2" id="KW-1185">Reference proteome</keyword>
<gene>
    <name evidence="1" type="ORF">ACFSCZ_15605</name>
</gene>
<organism evidence="1 2">
    <name type="scientific">Siminovitchia sediminis</name>
    <dbReference type="NCBI Taxonomy" id="1274353"/>
    <lineage>
        <taxon>Bacteria</taxon>
        <taxon>Bacillati</taxon>
        <taxon>Bacillota</taxon>
        <taxon>Bacilli</taxon>
        <taxon>Bacillales</taxon>
        <taxon>Bacillaceae</taxon>
        <taxon>Siminovitchia</taxon>
    </lineage>
</organism>
<reference evidence="2" key="1">
    <citation type="journal article" date="2019" name="Int. J. Syst. Evol. Microbiol.">
        <title>The Global Catalogue of Microorganisms (GCM) 10K type strain sequencing project: providing services to taxonomists for standard genome sequencing and annotation.</title>
        <authorList>
            <consortium name="The Broad Institute Genomics Platform"/>
            <consortium name="The Broad Institute Genome Sequencing Center for Infectious Disease"/>
            <person name="Wu L."/>
            <person name="Ma J."/>
        </authorList>
    </citation>
    <scope>NUCLEOTIDE SEQUENCE [LARGE SCALE GENOMIC DNA]</scope>
    <source>
        <strain evidence="2">CGMCC 1.12295</strain>
    </source>
</reference>
<sequence length="188" mass="21897">MTKKVPLNVYGISVYHPDNWQIFINPNNKFTFNEGLIKVDKVKGTKKAEASLSIRWAKMLQDITLDEYVEELEKQFERKQKRSRNKDQYRINSKSKLTLIDGTDAYLLENEFVANHSIYRILGKDELIKVLQVMFYSPESKRMVVASLSTASESLEKYRADFMDILSTLHEDLQTTGHHQQTPLESAY</sequence>